<evidence type="ECO:0000313" key="10">
    <source>
        <dbReference type="Proteomes" id="UP000038009"/>
    </source>
</evidence>
<feature type="transmembrane region" description="Helical" evidence="7">
    <location>
        <begin position="396"/>
        <end position="415"/>
    </location>
</feature>
<dbReference type="PRINTS" id="PR01035">
    <property type="entry name" value="TCRTETA"/>
</dbReference>
<keyword evidence="3 7" id="KW-0812">Transmembrane</keyword>
<feature type="compositionally biased region" description="Pro residues" evidence="6">
    <location>
        <begin position="672"/>
        <end position="681"/>
    </location>
</feature>
<feature type="region of interest" description="Disordered" evidence="6">
    <location>
        <begin position="294"/>
        <end position="330"/>
    </location>
</feature>
<evidence type="ECO:0000313" key="9">
    <source>
        <dbReference type="EMBL" id="KPI90230.1"/>
    </source>
</evidence>
<keyword evidence="2" id="KW-0813">Transport</keyword>
<feature type="transmembrane region" description="Helical" evidence="7">
    <location>
        <begin position="86"/>
        <end position="107"/>
    </location>
</feature>
<evidence type="ECO:0000256" key="4">
    <source>
        <dbReference type="ARBA" id="ARBA00022989"/>
    </source>
</evidence>
<dbReference type="CDD" id="cd17330">
    <property type="entry name" value="MFS_SLC46_TetA_like"/>
    <property type="match status" value="1"/>
</dbReference>
<dbReference type="PROSITE" id="PS50850">
    <property type="entry name" value="MFS"/>
    <property type="match status" value="1"/>
</dbReference>
<feature type="transmembrane region" description="Helical" evidence="7">
    <location>
        <begin position="119"/>
        <end position="137"/>
    </location>
</feature>
<organism evidence="9 10">
    <name type="scientific">Leptomonas seymouri</name>
    <dbReference type="NCBI Taxonomy" id="5684"/>
    <lineage>
        <taxon>Eukaryota</taxon>
        <taxon>Discoba</taxon>
        <taxon>Euglenozoa</taxon>
        <taxon>Kinetoplastea</taxon>
        <taxon>Metakinetoplastina</taxon>
        <taxon>Trypanosomatida</taxon>
        <taxon>Trypanosomatidae</taxon>
        <taxon>Leishmaniinae</taxon>
        <taxon>Leptomonas</taxon>
    </lineage>
</organism>
<evidence type="ECO:0000256" key="2">
    <source>
        <dbReference type="ARBA" id="ARBA00022448"/>
    </source>
</evidence>
<dbReference type="OrthoDB" id="419616at2759"/>
<dbReference type="AlphaFoldDB" id="A0A0N1IBQ3"/>
<feature type="compositionally biased region" description="Basic and acidic residues" evidence="6">
    <location>
        <begin position="294"/>
        <end position="311"/>
    </location>
</feature>
<keyword evidence="10" id="KW-1185">Reference proteome</keyword>
<accession>A0A0N1IBQ3</accession>
<feature type="region of interest" description="Disordered" evidence="6">
    <location>
        <begin position="638"/>
        <end position="681"/>
    </location>
</feature>
<evidence type="ECO:0000256" key="5">
    <source>
        <dbReference type="ARBA" id="ARBA00023136"/>
    </source>
</evidence>
<evidence type="ECO:0000256" key="1">
    <source>
        <dbReference type="ARBA" id="ARBA00004141"/>
    </source>
</evidence>
<feature type="region of interest" description="Disordered" evidence="6">
    <location>
        <begin position="571"/>
        <end position="597"/>
    </location>
</feature>
<dbReference type="GO" id="GO:0016020">
    <property type="term" value="C:membrane"/>
    <property type="evidence" value="ECO:0007669"/>
    <property type="project" value="UniProtKB-SubCell"/>
</dbReference>
<feature type="domain" description="Major facilitator superfamily (MFS) profile" evidence="8">
    <location>
        <begin position="49"/>
        <end position="555"/>
    </location>
</feature>
<dbReference type="InterPro" id="IPR020846">
    <property type="entry name" value="MFS_dom"/>
</dbReference>
<dbReference type="Proteomes" id="UP000038009">
    <property type="component" value="Unassembled WGS sequence"/>
</dbReference>
<dbReference type="Gene3D" id="1.20.1250.20">
    <property type="entry name" value="MFS general substrate transporter like domains"/>
    <property type="match status" value="1"/>
</dbReference>
<feature type="compositionally biased region" description="Basic and acidic residues" evidence="6">
    <location>
        <begin position="659"/>
        <end position="671"/>
    </location>
</feature>
<feature type="transmembrane region" description="Helical" evidence="7">
    <location>
        <begin position="454"/>
        <end position="476"/>
    </location>
</feature>
<feature type="transmembrane region" description="Helical" evidence="7">
    <location>
        <begin position="427"/>
        <end position="448"/>
    </location>
</feature>
<keyword evidence="4 7" id="KW-1133">Transmembrane helix</keyword>
<dbReference type="OMA" id="AWWACGI"/>
<dbReference type="InterPro" id="IPR001958">
    <property type="entry name" value="Tet-R_TetA/multi-R_MdtG-like"/>
</dbReference>
<evidence type="ECO:0000256" key="6">
    <source>
        <dbReference type="SAM" id="MobiDB-lite"/>
    </source>
</evidence>
<feature type="compositionally biased region" description="Basic and acidic residues" evidence="6">
    <location>
        <begin position="638"/>
        <end position="650"/>
    </location>
</feature>
<dbReference type="PANTHER" id="PTHR23504">
    <property type="entry name" value="MAJOR FACILITATOR SUPERFAMILY DOMAIN-CONTAINING PROTEIN 10"/>
    <property type="match status" value="1"/>
</dbReference>
<gene>
    <name evidence="9" type="ORF">ABL78_0612</name>
</gene>
<evidence type="ECO:0000256" key="7">
    <source>
        <dbReference type="SAM" id="Phobius"/>
    </source>
</evidence>
<reference evidence="9 10" key="1">
    <citation type="journal article" date="2015" name="PLoS Pathog.">
        <title>Leptomonas seymouri: Adaptations to the Dixenous Life Cycle Analyzed by Genome Sequencing, Transcriptome Profiling and Co-infection with Leishmania donovani.</title>
        <authorList>
            <person name="Kraeva N."/>
            <person name="Butenko A."/>
            <person name="Hlavacova J."/>
            <person name="Kostygov A."/>
            <person name="Myskova J."/>
            <person name="Grybchuk D."/>
            <person name="Lestinova T."/>
            <person name="Votypka J."/>
            <person name="Volf P."/>
            <person name="Opperdoes F."/>
            <person name="Flegontov P."/>
            <person name="Lukes J."/>
            <person name="Yurchenko V."/>
        </authorList>
    </citation>
    <scope>NUCLEOTIDE SEQUENCE [LARGE SCALE GENOMIC DNA]</scope>
    <source>
        <strain evidence="9 10">ATCC 30220</strain>
    </source>
</reference>
<feature type="transmembrane region" description="Helical" evidence="7">
    <location>
        <begin position="149"/>
        <end position="166"/>
    </location>
</feature>
<comment type="subcellular location">
    <subcellularLocation>
        <location evidence="1">Membrane</location>
        <topology evidence="1">Multi-pass membrane protein</topology>
    </subcellularLocation>
</comment>
<dbReference type="InterPro" id="IPR011701">
    <property type="entry name" value="MFS"/>
</dbReference>
<dbReference type="InterPro" id="IPR036259">
    <property type="entry name" value="MFS_trans_sf"/>
</dbReference>
<dbReference type="Pfam" id="PF07690">
    <property type="entry name" value="MFS_1"/>
    <property type="match status" value="1"/>
</dbReference>
<feature type="transmembrane region" description="Helical" evidence="7">
    <location>
        <begin position="50"/>
        <end position="71"/>
    </location>
</feature>
<keyword evidence="5 7" id="KW-0472">Membrane</keyword>
<dbReference type="SUPFAM" id="SSF103473">
    <property type="entry name" value="MFS general substrate transporter"/>
    <property type="match status" value="1"/>
</dbReference>
<evidence type="ECO:0000259" key="8">
    <source>
        <dbReference type="PROSITE" id="PS50850"/>
    </source>
</evidence>
<dbReference type="GO" id="GO:0022857">
    <property type="term" value="F:transmembrane transporter activity"/>
    <property type="evidence" value="ECO:0007669"/>
    <property type="project" value="InterPro"/>
</dbReference>
<sequence>MTLKTNRGGAISWQGDESSTRELGAAAVVPVASDGPAAPRRITPLPRKQMSVLTVVLMTESVCGTMLLPFVPRLIAYLKHIAVEEAGYYTGILVGLFMLGQVVSSKLWGYMSDTYGRKVPLIAGLLAGAFAMLFFGYTKSFIVCCALRFLHGFFNGNVLVAKTMIADITDRTNEAQGFALVSITWGVGNLFGPFIGGFLYNPSAKSYLQWLAGGSLRSFFEDRPAFLPSFTIFIYTMVALFFCVFMLKETNVHRKHFKDTKLGRWVRTMQGHSEAAASASDVIVVADESTVRADAKSKDDNSTNRKAKATDSGKAIGVSQATGEGNASSAAPALAPAQPIIRRKLTYVQAMSIGVLRNITIFYMLLAASDMTYGEILPLWGNAEGGVGGMGLTENAVAMLMLSYSIPSVVANLYFHHVCRFFSEEYIVLWRYSLSMYTIATLITPIGSKLGSGGYYYVMFLGMFRQVGLSWCYSLIHMLTAKAAPLGCVGSVYGISQSFAAATRCVVPFIVAPLFAWSLRRGHIFPFNYYLVFLVAAIPAATSVLMSFYVQITRTVECELDFSAEASLEDDAYHPDGSHHRTTLSGDDEDDSDGRESTYMSLASSFCTNPLHDTYVNMTELMRTNAEAVQELRMHLHSMPGRDNDRDALADRSSALAAEDGRHAIDTDERFLPPPPLAEKE</sequence>
<feature type="transmembrane region" description="Helical" evidence="7">
    <location>
        <begin position="178"/>
        <end position="200"/>
    </location>
</feature>
<feature type="transmembrane region" description="Helical" evidence="7">
    <location>
        <begin position="527"/>
        <end position="550"/>
    </location>
</feature>
<proteinExistence type="predicted"/>
<feature type="transmembrane region" description="Helical" evidence="7">
    <location>
        <begin position="225"/>
        <end position="247"/>
    </location>
</feature>
<evidence type="ECO:0000256" key="3">
    <source>
        <dbReference type="ARBA" id="ARBA00022692"/>
    </source>
</evidence>
<comment type="caution">
    <text evidence="9">The sequence shown here is derived from an EMBL/GenBank/DDBJ whole genome shotgun (WGS) entry which is preliminary data.</text>
</comment>
<dbReference type="EMBL" id="LJSK01000008">
    <property type="protein sequence ID" value="KPI90230.1"/>
    <property type="molecule type" value="Genomic_DNA"/>
</dbReference>
<dbReference type="VEuPathDB" id="TriTrypDB:Lsey_0008_0170"/>
<protein>
    <recommendedName>
        <fullName evidence="8">Major facilitator superfamily (MFS) profile domain-containing protein</fullName>
    </recommendedName>
</protein>
<dbReference type="PANTHER" id="PTHR23504:SF15">
    <property type="entry name" value="MAJOR FACILITATOR SUPERFAMILY (MFS) PROFILE DOMAIN-CONTAINING PROTEIN"/>
    <property type="match status" value="1"/>
</dbReference>
<name>A0A0N1IBQ3_LEPSE</name>